<organism evidence="3 4">
    <name type="scientific">Myripristis murdjan</name>
    <name type="common">pinecone soldierfish</name>
    <dbReference type="NCBI Taxonomy" id="586833"/>
    <lineage>
        <taxon>Eukaryota</taxon>
        <taxon>Metazoa</taxon>
        <taxon>Chordata</taxon>
        <taxon>Craniata</taxon>
        <taxon>Vertebrata</taxon>
        <taxon>Euteleostomi</taxon>
        <taxon>Actinopterygii</taxon>
        <taxon>Neopterygii</taxon>
        <taxon>Teleostei</taxon>
        <taxon>Neoteleostei</taxon>
        <taxon>Acanthomorphata</taxon>
        <taxon>Holocentriformes</taxon>
        <taxon>Holocentridae</taxon>
        <taxon>Myripristis</taxon>
    </lineage>
</organism>
<reference evidence="3" key="1">
    <citation type="submission" date="2019-06" db="EMBL/GenBank/DDBJ databases">
        <authorList>
            <consortium name="Wellcome Sanger Institute Data Sharing"/>
        </authorList>
    </citation>
    <scope>NUCLEOTIDE SEQUENCE [LARGE SCALE GENOMIC DNA]</scope>
</reference>
<dbReference type="Ensembl" id="ENSMMDT00005009718.1">
    <property type="protein sequence ID" value="ENSMMDP00005009416.1"/>
    <property type="gene ID" value="ENSMMDG00005005172.1"/>
</dbReference>
<accession>A0A667XK62</accession>
<reference evidence="3" key="2">
    <citation type="submission" date="2025-08" db="UniProtKB">
        <authorList>
            <consortium name="Ensembl"/>
        </authorList>
    </citation>
    <scope>IDENTIFICATION</scope>
</reference>
<feature type="domain" description="HTH CENPB-type" evidence="2">
    <location>
        <begin position="68"/>
        <end position="146"/>
    </location>
</feature>
<proteinExistence type="predicted"/>
<name>A0A667XK62_9TELE</name>
<dbReference type="AlphaFoldDB" id="A0A667XK62"/>
<evidence type="ECO:0000259" key="2">
    <source>
        <dbReference type="PROSITE" id="PS51253"/>
    </source>
</evidence>
<keyword evidence="4" id="KW-1185">Reference proteome</keyword>
<dbReference type="GeneTree" id="ENSGT00940000166278"/>
<dbReference type="Proteomes" id="UP000472263">
    <property type="component" value="Chromosome 13"/>
</dbReference>
<dbReference type="PROSITE" id="PS51253">
    <property type="entry name" value="HTH_CENPB"/>
    <property type="match status" value="1"/>
</dbReference>
<protein>
    <recommendedName>
        <fullName evidence="2">HTH CENPB-type domain-containing protein</fullName>
    </recommendedName>
</protein>
<reference evidence="3" key="3">
    <citation type="submission" date="2025-09" db="UniProtKB">
        <authorList>
            <consortium name="Ensembl"/>
        </authorList>
    </citation>
    <scope>IDENTIFICATION</scope>
</reference>
<dbReference type="GO" id="GO:0003677">
    <property type="term" value="F:DNA binding"/>
    <property type="evidence" value="ECO:0007669"/>
    <property type="project" value="UniProtKB-KW"/>
</dbReference>
<dbReference type="InParanoid" id="A0A667XK62"/>
<sequence>MVRTYVRKTERGRFAADTVLAAVRQVKLENKSIRSTAKDFNIPFRTLTRYCQKMSPEQIEGKKEVCVGYQKSRQIFSDEVERELVKYLIKSADIYYGLSTVEVRKLAYQLAVAHNIQVPQKWSEHQQAGCDWFSTFLKRHPSLSIRKPEATSLARATSFNKENVGAFFDNLETTEQTQCCPPTMAMLWHSSSTQKWTILSHS</sequence>
<keyword evidence="1" id="KW-0238">DNA-binding</keyword>
<evidence type="ECO:0000313" key="4">
    <source>
        <dbReference type="Proteomes" id="UP000472263"/>
    </source>
</evidence>
<evidence type="ECO:0000256" key="1">
    <source>
        <dbReference type="ARBA" id="ARBA00023125"/>
    </source>
</evidence>
<evidence type="ECO:0000313" key="3">
    <source>
        <dbReference type="Ensembl" id="ENSMMDP00005009416.1"/>
    </source>
</evidence>
<dbReference type="InterPro" id="IPR006600">
    <property type="entry name" value="HTH_CenpB_DNA-bd_dom"/>
</dbReference>